<protein>
    <submittedName>
        <fullName evidence="1">Uncharacterized protein</fullName>
    </submittedName>
</protein>
<dbReference type="Proteomes" id="UP000322667">
    <property type="component" value="Chromosome D10"/>
</dbReference>
<gene>
    <name evidence="1" type="ORF">ES332_D10G054200v1</name>
</gene>
<keyword evidence="2" id="KW-1185">Reference proteome</keyword>
<evidence type="ECO:0000313" key="1">
    <source>
        <dbReference type="EMBL" id="TYH48240.1"/>
    </source>
</evidence>
<evidence type="ECO:0000313" key="2">
    <source>
        <dbReference type="Proteomes" id="UP000322667"/>
    </source>
</evidence>
<organism evidence="1 2">
    <name type="scientific">Gossypium tomentosum</name>
    <name type="common">Hawaiian cotton</name>
    <name type="synonym">Gossypium sandvicense</name>
    <dbReference type="NCBI Taxonomy" id="34277"/>
    <lineage>
        <taxon>Eukaryota</taxon>
        <taxon>Viridiplantae</taxon>
        <taxon>Streptophyta</taxon>
        <taxon>Embryophyta</taxon>
        <taxon>Tracheophyta</taxon>
        <taxon>Spermatophyta</taxon>
        <taxon>Magnoliopsida</taxon>
        <taxon>eudicotyledons</taxon>
        <taxon>Gunneridae</taxon>
        <taxon>Pentapetalae</taxon>
        <taxon>rosids</taxon>
        <taxon>malvids</taxon>
        <taxon>Malvales</taxon>
        <taxon>Malvaceae</taxon>
        <taxon>Malvoideae</taxon>
        <taxon>Gossypium</taxon>
    </lineage>
</organism>
<reference evidence="1 2" key="1">
    <citation type="submission" date="2019-07" db="EMBL/GenBank/DDBJ databases">
        <title>WGS assembly of Gossypium tomentosum.</title>
        <authorList>
            <person name="Chen Z.J."/>
            <person name="Sreedasyam A."/>
            <person name="Ando A."/>
            <person name="Song Q."/>
            <person name="De L."/>
            <person name="Hulse-Kemp A."/>
            <person name="Ding M."/>
            <person name="Ye W."/>
            <person name="Kirkbride R."/>
            <person name="Jenkins J."/>
            <person name="Plott C."/>
            <person name="Lovell J."/>
            <person name="Lin Y.-M."/>
            <person name="Vaughn R."/>
            <person name="Liu B."/>
            <person name="Li W."/>
            <person name="Simpson S."/>
            <person name="Scheffler B."/>
            <person name="Saski C."/>
            <person name="Grover C."/>
            <person name="Hu G."/>
            <person name="Conover J."/>
            <person name="Carlson J."/>
            <person name="Shu S."/>
            <person name="Boston L."/>
            <person name="Williams M."/>
            <person name="Peterson D."/>
            <person name="Mcgee K."/>
            <person name="Jones D."/>
            <person name="Wendel J."/>
            <person name="Stelly D."/>
            <person name="Grimwood J."/>
            <person name="Schmutz J."/>
        </authorList>
    </citation>
    <scope>NUCLEOTIDE SEQUENCE [LARGE SCALE GENOMIC DNA]</scope>
    <source>
        <strain evidence="1">7179.01</strain>
    </source>
</reference>
<dbReference type="EMBL" id="CM017632">
    <property type="protein sequence ID" value="TYH48240.1"/>
    <property type="molecule type" value="Genomic_DNA"/>
</dbReference>
<sequence>MNEYEQRCIRNYTPILQFGSPFTDSLPIPLFAYSLSSCNRYSGVGALNSHPIPCYSLTISYPQIKYRFAFISISPKRLTNNSEKGGNLFLPSSSFILSGVSLPLNAEVITITL</sequence>
<proteinExistence type="predicted"/>
<name>A0A5D2J0L1_GOSTO</name>
<accession>A0A5D2J0L1</accession>
<dbReference type="AlphaFoldDB" id="A0A5D2J0L1"/>